<dbReference type="EMBL" id="PJQY01000113">
    <property type="protein sequence ID" value="PQQ18299.1"/>
    <property type="molecule type" value="Genomic_DNA"/>
</dbReference>
<evidence type="ECO:0000313" key="1">
    <source>
        <dbReference type="EMBL" id="PQQ18299.1"/>
    </source>
</evidence>
<name>A0A314ZG43_PRUYE</name>
<evidence type="ECO:0000313" key="2">
    <source>
        <dbReference type="Proteomes" id="UP000250321"/>
    </source>
</evidence>
<dbReference type="OrthoDB" id="613853at2759"/>
<accession>A0A314ZG43</accession>
<gene>
    <name evidence="1" type="ORF">Pyn_39119</name>
</gene>
<sequence length="76" mass="9120">MEEERVGQTFQFVQNKLETFMIDIILLEYNKDHVFPILSNLKQFELTADPDYEWGLSQLSSFMKAFPYLQRLTLRI</sequence>
<reference evidence="1 2" key="1">
    <citation type="submission" date="2018-02" db="EMBL/GenBank/DDBJ databases">
        <title>Draft genome of wild Prunus yedoensis var. nudiflora.</title>
        <authorList>
            <person name="Baek S."/>
            <person name="Kim J.-H."/>
            <person name="Choi K."/>
            <person name="Kim G.-B."/>
            <person name="Cho A."/>
            <person name="Jang H."/>
            <person name="Shin C.-H."/>
            <person name="Yu H.-J."/>
            <person name="Mun J.-H."/>
        </authorList>
    </citation>
    <scope>NUCLEOTIDE SEQUENCE [LARGE SCALE GENOMIC DNA]</scope>
    <source>
        <strain evidence="2">cv. Jeju island</strain>
        <tissue evidence="1">Leaf</tissue>
    </source>
</reference>
<protein>
    <submittedName>
        <fullName evidence="1">F-box/FBD/LRR-repeat protein</fullName>
    </submittedName>
</protein>
<dbReference type="Proteomes" id="UP000250321">
    <property type="component" value="Unassembled WGS sequence"/>
</dbReference>
<proteinExistence type="predicted"/>
<comment type="caution">
    <text evidence="1">The sequence shown here is derived from an EMBL/GenBank/DDBJ whole genome shotgun (WGS) entry which is preliminary data.</text>
</comment>
<organism evidence="1 2">
    <name type="scientific">Prunus yedoensis var. nudiflora</name>
    <dbReference type="NCBI Taxonomy" id="2094558"/>
    <lineage>
        <taxon>Eukaryota</taxon>
        <taxon>Viridiplantae</taxon>
        <taxon>Streptophyta</taxon>
        <taxon>Embryophyta</taxon>
        <taxon>Tracheophyta</taxon>
        <taxon>Spermatophyta</taxon>
        <taxon>Magnoliopsida</taxon>
        <taxon>eudicotyledons</taxon>
        <taxon>Gunneridae</taxon>
        <taxon>Pentapetalae</taxon>
        <taxon>rosids</taxon>
        <taxon>fabids</taxon>
        <taxon>Rosales</taxon>
        <taxon>Rosaceae</taxon>
        <taxon>Amygdaloideae</taxon>
        <taxon>Amygdaleae</taxon>
        <taxon>Prunus</taxon>
    </lineage>
</organism>
<keyword evidence="2" id="KW-1185">Reference proteome</keyword>
<dbReference type="AlphaFoldDB" id="A0A314ZG43"/>